<dbReference type="InterPro" id="IPR002350">
    <property type="entry name" value="Kazal_dom"/>
</dbReference>
<dbReference type="SMART" id="SM00280">
    <property type="entry name" value="KAZAL"/>
    <property type="match status" value="1"/>
</dbReference>
<organism evidence="2 3">
    <name type="scientific">Halobacteriovorax marinus</name>
    <dbReference type="NCBI Taxonomy" id="97084"/>
    <lineage>
        <taxon>Bacteria</taxon>
        <taxon>Pseudomonadati</taxon>
        <taxon>Bdellovibrionota</taxon>
        <taxon>Bacteriovoracia</taxon>
        <taxon>Bacteriovoracales</taxon>
        <taxon>Halobacteriovoraceae</taxon>
        <taxon>Halobacteriovorax</taxon>
    </lineage>
</organism>
<evidence type="ECO:0000313" key="3">
    <source>
        <dbReference type="Proteomes" id="UP000196531"/>
    </source>
</evidence>
<dbReference type="Gene3D" id="3.30.60.30">
    <property type="match status" value="1"/>
</dbReference>
<dbReference type="SUPFAM" id="SSF100895">
    <property type="entry name" value="Kazal-type serine protease inhibitors"/>
    <property type="match status" value="1"/>
</dbReference>
<dbReference type="Pfam" id="PF07648">
    <property type="entry name" value="Kazal_2"/>
    <property type="match status" value="1"/>
</dbReference>
<evidence type="ECO:0000259" key="1">
    <source>
        <dbReference type="PROSITE" id="PS51465"/>
    </source>
</evidence>
<dbReference type="AlphaFoldDB" id="A0A1Y5F9E3"/>
<reference evidence="3" key="1">
    <citation type="journal article" date="2017" name="Proc. Natl. Acad. Sci. U.S.A.">
        <title>Simulation of Deepwater Horizon oil plume reveals substrate specialization within a complex community of hydrocarbon-degraders.</title>
        <authorList>
            <person name="Hu P."/>
            <person name="Dubinsky E.A."/>
            <person name="Probst A.J."/>
            <person name="Wang J."/>
            <person name="Sieber C.M.K."/>
            <person name="Tom L.M."/>
            <person name="Gardinali P."/>
            <person name="Banfield J.F."/>
            <person name="Atlas R.M."/>
            <person name="Andersen G.L."/>
        </authorList>
    </citation>
    <scope>NUCLEOTIDE SEQUENCE [LARGE SCALE GENOMIC DNA]</scope>
</reference>
<dbReference type="Proteomes" id="UP000196531">
    <property type="component" value="Unassembled WGS sequence"/>
</dbReference>
<proteinExistence type="predicted"/>
<evidence type="ECO:0000313" key="2">
    <source>
        <dbReference type="EMBL" id="OUR95289.1"/>
    </source>
</evidence>
<dbReference type="InterPro" id="IPR036058">
    <property type="entry name" value="Kazal_dom_sf"/>
</dbReference>
<feature type="domain" description="Kazal-like" evidence="1">
    <location>
        <begin position="36"/>
        <end position="78"/>
    </location>
</feature>
<dbReference type="PROSITE" id="PS51257">
    <property type="entry name" value="PROKAR_LIPOPROTEIN"/>
    <property type="match status" value="1"/>
</dbReference>
<sequence length="78" mass="8654">MKYLLILLPLSFYSCSTDVVKAPSKNSKVMSKKNSKKEIKSCICMEIYQPVCARDGTTYANACEASCQGLSFKNGECR</sequence>
<dbReference type="EMBL" id="MAAO01000008">
    <property type="protein sequence ID" value="OUR95289.1"/>
    <property type="molecule type" value="Genomic_DNA"/>
</dbReference>
<dbReference type="PROSITE" id="PS00282">
    <property type="entry name" value="KAZAL_1"/>
    <property type="match status" value="1"/>
</dbReference>
<protein>
    <recommendedName>
        <fullName evidence="1">Kazal-like domain-containing protein</fullName>
    </recommendedName>
</protein>
<gene>
    <name evidence="2" type="ORF">A9Q84_15730</name>
</gene>
<name>A0A1Y5F9E3_9BACT</name>
<dbReference type="PROSITE" id="PS51465">
    <property type="entry name" value="KAZAL_2"/>
    <property type="match status" value="1"/>
</dbReference>
<accession>A0A1Y5F9E3</accession>
<comment type="caution">
    <text evidence="2">The sequence shown here is derived from an EMBL/GenBank/DDBJ whole genome shotgun (WGS) entry which is preliminary data.</text>
</comment>